<dbReference type="SUPFAM" id="SSF111369">
    <property type="entry name" value="HlyD-like secretion proteins"/>
    <property type="match status" value="1"/>
</dbReference>
<keyword evidence="6" id="KW-1133">Transmembrane helix</keyword>
<proteinExistence type="inferred from homology"/>
<feature type="coiled-coil region" evidence="4">
    <location>
        <begin position="100"/>
        <end position="178"/>
    </location>
</feature>
<evidence type="ECO:0000256" key="6">
    <source>
        <dbReference type="SAM" id="Phobius"/>
    </source>
</evidence>
<dbReference type="Gene3D" id="2.40.30.170">
    <property type="match status" value="1"/>
</dbReference>
<dbReference type="EMBL" id="PFHP01000061">
    <property type="protein sequence ID" value="PIW95515.1"/>
    <property type="molecule type" value="Genomic_DNA"/>
</dbReference>
<evidence type="ECO:0000256" key="2">
    <source>
        <dbReference type="ARBA" id="ARBA00009477"/>
    </source>
</evidence>
<evidence type="ECO:0000256" key="5">
    <source>
        <dbReference type="SAM" id="MobiDB-lite"/>
    </source>
</evidence>
<evidence type="ECO:0000259" key="7">
    <source>
        <dbReference type="Pfam" id="PF25917"/>
    </source>
</evidence>
<feature type="region of interest" description="Disordered" evidence="5">
    <location>
        <begin position="593"/>
        <end position="619"/>
    </location>
</feature>
<dbReference type="Gene3D" id="1.10.287.470">
    <property type="entry name" value="Helix hairpin bin"/>
    <property type="match status" value="1"/>
</dbReference>
<accession>A0A2M7IL11</accession>
<protein>
    <submittedName>
        <fullName evidence="10">Uncharacterized protein</fullName>
    </submittedName>
</protein>
<dbReference type="Pfam" id="PF25967">
    <property type="entry name" value="RND-MFP_C"/>
    <property type="match status" value="1"/>
</dbReference>
<comment type="similarity">
    <text evidence="2">Belongs to the membrane fusion protein (MFP) (TC 8.A.1) family.</text>
</comment>
<organism evidence="10 11">
    <name type="scientific">Candidatus Kuenenbacteria bacterium CG_4_8_14_3_um_filter_39_15</name>
    <dbReference type="NCBI Taxonomy" id="1974615"/>
    <lineage>
        <taxon>Bacteria</taxon>
        <taxon>Candidatus Kueneniibacteriota</taxon>
    </lineage>
</organism>
<evidence type="ECO:0000256" key="4">
    <source>
        <dbReference type="SAM" id="Coils"/>
    </source>
</evidence>
<evidence type="ECO:0000259" key="9">
    <source>
        <dbReference type="Pfam" id="PF25990"/>
    </source>
</evidence>
<dbReference type="GO" id="GO:0016020">
    <property type="term" value="C:membrane"/>
    <property type="evidence" value="ECO:0007669"/>
    <property type="project" value="InterPro"/>
</dbReference>
<evidence type="ECO:0000259" key="8">
    <source>
        <dbReference type="Pfam" id="PF25967"/>
    </source>
</evidence>
<dbReference type="GO" id="GO:0022857">
    <property type="term" value="F:transmembrane transporter activity"/>
    <property type="evidence" value="ECO:0007669"/>
    <property type="project" value="InterPro"/>
</dbReference>
<feature type="compositionally biased region" description="Low complexity" evidence="5">
    <location>
        <begin position="593"/>
        <end position="606"/>
    </location>
</feature>
<dbReference type="Gene3D" id="6.20.50.140">
    <property type="match status" value="1"/>
</dbReference>
<dbReference type="PANTHER" id="PTHR32347">
    <property type="entry name" value="EFFLUX SYSTEM COMPONENT YKNX-RELATED"/>
    <property type="match status" value="1"/>
</dbReference>
<dbReference type="Gene3D" id="2.40.50.100">
    <property type="match status" value="1"/>
</dbReference>
<feature type="coiled-coil region" evidence="4">
    <location>
        <begin position="343"/>
        <end position="395"/>
    </location>
</feature>
<evidence type="ECO:0000256" key="3">
    <source>
        <dbReference type="ARBA" id="ARBA00023054"/>
    </source>
</evidence>
<gene>
    <name evidence="10" type="ORF">COZ84_03110</name>
</gene>
<feature type="domain" description="Multidrug resistance protein MdtA-like barrel-sandwich hybrid" evidence="7">
    <location>
        <begin position="66"/>
        <end position="444"/>
    </location>
</feature>
<dbReference type="Proteomes" id="UP000229931">
    <property type="component" value="Unassembled WGS sequence"/>
</dbReference>
<dbReference type="Pfam" id="PF25917">
    <property type="entry name" value="BSH_RND"/>
    <property type="match status" value="1"/>
</dbReference>
<dbReference type="InterPro" id="IPR058627">
    <property type="entry name" value="MdtA-like_C"/>
</dbReference>
<name>A0A2M7IL11_9BACT</name>
<feature type="domain" description="Multidrug resistance protein MdtA-like C-terminal permuted SH3" evidence="8">
    <location>
        <begin position="535"/>
        <end position="593"/>
    </location>
</feature>
<dbReference type="InterPro" id="IPR050465">
    <property type="entry name" value="UPF0194_transport"/>
</dbReference>
<feature type="transmembrane region" description="Helical" evidence="6">
    <location>
        <begin position="12"/>
        <end position="30"/>
    </location>
</feature>
<dbReference type="NCBIfam" id="TIGR01730">
    <property type="entry name" value="RND_mfp"/>
    <property type="match status" value="1"/>
</dbReference>
<dbReference type="InterPro" id="IPR006143">
    <property type="entry name" value="RND_pump_MFP"/>
</dbReference>
<dbReference type="GO" id="GO:0030313">
    <property type="term" value="C:cell envelope"/>
    <property type="evidence" value="ECO:0007669"/>
    <property type="project" value="UniProtKB-SubCell"/>
</dbReference>
<dbReference type="InterPro" id="IPR058625">
    <property type="entry name" value="MdtA-like_BSH"/>
</dbReference>
<dbReference type="Pfam" id="PF25990">
    <property type="entry name" value="Beta-barrel_YknX"/>
    <property type="match status" value="1"/>
</dbReference>
<keyword evidence="6" id="KW-0812">Transmembrane</keyword>
<dbReference type="AlphaFoldDB" id="A0A2M7IL11"/>
<comment type="subcellular location">
    <subcellularLocation>
        <location evidence="1">Cell envelope</location>
    </subcellularLocation>
</comment>
<evidence type="ECO:0000313" key="10">
    <source>
        <dbReference type="EMBL" id="PIW95515.1"/>
    </source>
</evidence>
<keyword evidence="6" id="KW-0472">Membrane</keyword>
<dbReference type="InterPro" id="IPR058636">
    <property type="entry name" value="Beta-barrel_YknX"/>
</dbReference>
<sequence>MKRILKFIAGHKIAVSTALVVLATAGYFGYQKVKPTANDVQYITQAVEKGMLISSISGSGQVSASNQVDIKPKVSGELVSLNIKNGQTVKQNKLLAQIDARDAARKVNEAKATLENAKLDLEELLAPTDKLTLAQAENAVADAQESLIKLQLTQKNNYEQALADEQTAEDNLAKAYEDGYNNMANTFLDLPDIMTELHTVLYSQEIAESEIAVTQGTNNSVLINAIVENGERDKFEQYVDLADNDYQQAKIVYDKNYADYKNISRYSDKTAIMDILKQTLETTKKVTDAIKSEINMLDYWVDYRTSRGLRIYGKVATYQSNLTAYTSKTNSHLSTLLSSQRTVEDYKESILNVQRDLEEMAQNNPLDLAAMGRSLKEKEQKLIDLKAGASELEIKNKQLAIQQKENSLLGAQQDYANYFIRAPFDGQVAAVNAAKGDEASSATVIVTLITEQKIAEISLNEIDAAKVKIGQKATLTFDAVSDLPITGEVVGVDTIGTVSQGVVSYNVKIAFDVTDERIKPGMSTSVAIILESKPDVLVAPLSAVKSSAQGSYVEILVNGAPQRTTVTTGSSNDTMIEIISGLEQGEKIVTQTISSSSATNSQSAQGGQQGFGGEFRMLR</sequence>
<evidence type="ECO:0000256" key="1">
    <source>
        <dbReference type="ARBA" id="ARBA00004196"/>
    </source>
</evidence>
<keyword evidence="3 4" id="KW-0175">Coiled coil</keyword>
<comment type="caution">
    <text evidence="10">The sequence shown here is derived from an EMBL/GenBank/DDBJ whole genome shotgun (WGS) entry which is preliminary data.</text>
</comment>
<reference evidence="11" key="1">
    <citation type="submission" date="2017-09" db="EMBL/GenBank/DDBJ databases">
        <title>Depth-based differentiation of microbial function through sediment-hosted aquifers and enrichment of novel symbionts in the deep terrestrial subsurface.</title>
        <authorList>
            <person name="Probst A.J."/>
            <person name="Ladd B."/>
            <person name="Jarett J.K."/>
            <person name="Geller-Mcgrath D.E."/>
            <person name="Sieber C.M.K."/>
            <person name="Emerson J.B."/>
            <person name="Anantharaman K."/>
            <person name="Thomas B.C."/>
            <person name="Malmstrom R."/>
            <person name="Stieglmeier M."/>
            <person name="Klingl A."/>
            <person name="Woyke T."/>
            <person name="Ryan C.M."/>
            <person name="Banfield J.F."/>
        </authorList>
    </citation>
    <scope>NUCLEOTIDE SEQUENCE [LARGE SCALE GENOMIC DNA]</scope>
</reference>
<evidence type="ECO:0000313" key="11">
    <source>
        <dbReference type="Proteomes" id="UP000229931"/>
    </source>
</evidence>
<feature type="domain" description="YknX-like beta-barrel" evidence="9">
    <location>
        <begin position="457"/>
        <end position="528"/>
    </location>
</feature>